<organism evidence="3 4">
    <name type="scientific">Streptomyces zagrosensis</name>
    <dbReference type="NCBI Taxonomy" id="1042984"/>
    <lineage>
        <taxon>Bacteria</taxon>
        <taxon>Bacillati</taxon>
        <taxon>Actinomycetota</taxon>
        <taxon>Actinomycetes</taxon>
        <taxon>Kitasatosporales</taxon>
        <taxon>Streptomycetaceae</taxon>
        <taxon>Streptomyces</taxon>
    </lineage>
</organism>
<comment type="caution">
    <text evidence="3">The sequence shown here is derived from an EMBL/GenBank/DDBJ whole genome shotgun (WGS) entry which is preliminary data.</text>
</comment>
<evidence type="ECO:0008006" key="5">
    <source>
        <dbReference type="Google" id="ProtNLM"/>
    </source>
</evidence>
<gene>
    <name evidence="3" type="ORF">FHS42_001524</name>
</gene>
<keyword evidence="4" id="KW-1185">Reference proteome</keyword>
<evidence type="ECO:0000256" key="1">
    <source>
        <dbReference type="SAM" id="MobiDB-lite"/>
    </source>
</evidence>
<feature type="compositionally biased region" description="Pro residues" evidence="1">
    <location>
        <begin position="1"/>
        <end position="12"/>
    </location>
</feature>
<evidence type="ECO:0000313" key="4">
    <source>
        <dbReference type="Proteomes" id="UP000588098"/>
    </source>
</evidence>
<proteinExistence type="predicted"/>
<sequence length="98" mass="10152">MFRPKYPQPPASPTSYAIDHATRRDRAPACSCQQPAPPSPARRIAPSLSVGAGTVAAVVTIGIVLTALLAAVAIAAVSVALAAVVIRTLLTGQHHRHR</sequence>
<dbReference type="Proteomes" id="UP000588098">
    <property type="component" value="Unassembled WGS sequence"/>
</dbReference>
<protein>
    <recommendedName>
        <fullName evidence="5">SpdD protein</fullName>
    </recommendedName>
</protein>
<dbReference type="EMBL" id="JACHJL010000003">
    <property type="protein sequence ID" value="MBB5934477.1"/>
    <property type="molecule type" value="Genomic_DNA"/>
</dbReference>
<feature type="transmembrane region" description="Helical" evidence="2">
    <location>
        <begin position="71"/>
        <end position="90"/>
    </location>
</feature>
<reference evidence="3 4" key="1">
    <citation type="submission" date="2020-08" db="EMBL/GenBank/DDBJ databases">
        <title>Genomic Encyclopedia of Type Strains, Phase III (KMG-III): the genomes of soil and plant-associated and newly described type strains.</title>
        <authorList>
            <person name="Whitman W."/>
        </authorList>
    </citation>
    <scope>NUCLEOTIDE SEQUENCE [LARGE SCALE GENOMIC DNA]</scope>
    <source>
        <strain evidence="3 4">CECT 8305</strain>
    </source>
</reference>
<keyword evidence="2" id="KW-0472">Membrane</keyword>
<evidence type="ECO:0000256" key="2">
    <source>
        <dbReference type="SAM" id="Phobius"/>
    </source>
</evidence>
<accession>A0A7W9Q8G5</accession>
<evidence type="ECO:0000313" key="3">
    <source>
        <dbReference type="EMBL" id="MBB5934477.1"/>
    </source>
</evidence>
<name>A0A7W9Q8G5_9ACTN</name>
<keyword evidence="2" id="KW-1133">Transmembrane helix</keyword>
<feature type="region of interest" description="Disordered" evidence="1">
    <location>
        <begin position="1"/>
        <end position="43"/>
    </location>
</feature>
<dbReference type="RefSeq" id="WP_184570008.1">
    <property type="nucleotide sequence ID" value="NZ_JACHJL010000003.1"/>
</dbReference>
<keyword evidence="2" id="KW-0812">Transmembrane</keyword>
<dbReference type="AlphaFoldDB" id="A0A7W9Q8G5"/>